<proteinExistence type="predicted"/>
<evidence type="ECO:0000313" key="2">
    <source>
        <dbReference type="EMBL" id="MCT8971441.1"/>
    </source>
</evidence>
<sequence>MSTKTKPKPLSDMQLVILTNAAGRNDGSVLPVPASLKTKGAALSRVLGTLLKSGLISERRAKRDDEVWRTDDTTRLTLAITQAGLSAIGLEERETDDTSSDTAVLANGETSSVKKRMRSSKPAVSDHHRGKSKEPGKSSERDRSRREQDCSSSKSQRSTNAAQSERPANKTATITALLQSSDGATVSDLMEATGWQAHSVRGFLSGTLKKKLGYTVTSERQDGVRRYRIPA</sequence>
<dbReference type="InterPro" id="IPR021880">
    <property type="entry name" value="DUF3489"/>
</dbReference>
<dbReference type="RefSeq" id="WP_261615022.1">
    <property type="nucleotide sequence ID" value="NZ_JALIDZ010000003.1"/>
</dbReference>
<feature type="region of interest" description="Disordered" evidence="1">
    <location>
        <begin position="89"/>
        <end position="170"/>
    </location>
</feature>
<evidence type="ECO:0000313" key="3">
    <source>
        <dbReference type="Proteomes" id="UP001320898"/>
    </source>
</evidence>
<gene>
    <name evidence="2" type="ORF">MUB46_06190</name>
</gene>
<dbReference type="Pfam" id="PF11994">
    <property type="entry name" value="DUF3489"/>
    <property type="match status" value="1"/>
</dbReference>
<organism evidence="2 3">
    <name type="scientific">Microbaculum marinisediminis</name>
    <dbReference type="NCBI Taxonomy" id="2931392"/>
    <lineage>
        <taxon>Bacteria</taxon>
        <taxon>Pseudomonadati</taxon>
        <taxon>Pseudomonadota</taxon>
        <taxon>Alphaproteobacteria</taxon>
        <taxon>Hyphomicrobiales</taxon>
        <taxon>Tepidamorphaceae</taxon>
        <taxon>Microbaculum</taxon>
    </lineage>
</organism>
<accession>A0AAW5QTR9</accession>
<feature type="compositionally biased region" description="Polar residues" evidence="1">
    <location>
        <begin position="154"/>
        <end position="163"/>
    </location>
</feature>
<dbReference type="Proteomes" id="UP001320898">
    <property type="component" value="Unassembled WGS sequence"/>
</dbReference>
<dbReference type="AlphaFoldDB" id="A0AAW5QTR9"/>
<keyword evidence="3" id="KW-1185">Reference proteome</keyword>
<protein>
    <submittedName>
        <fullName evidence="2">DUF3489 domain-containing protein</fullName>
    </submittedName>
</protein>
<dbReference type="EMBL" id="JALIDZ010000003">
    <property type="protein sequence ID" value="MCT8971441.1"/>
    <property type="molecule type" value="Genomic_DNA"/>
</dbReference>
<feature type="compositionally biased region" description="Basic and acidic residues" evidence="1">
    <location>
        <begin position="124"/>
        <end position="149"/>
    </location>
</feature>
<evidence type="ECO:0000256" key="1">
    <source>
        <dbReference type="SAM" id="MobiDB-lite"/>
    </source>
</evidence>
<comment type="caution">
    <text evidence="2">The sequence shown here is derived from an EMBL/GenBank/DDBJ whole genome shotgun (WGS) entry which is preliminary data.</text>
</comment>
<reference evidence="2 3" key="1">
    <citation type="submission" date="2022-04" db="EMBL/GenBank/DDBJ databases">
        <authorList>
            <person name="Ye Y.-Q."/>
            <person name="Du Z.-J."/>
        </authorList>
    </citation>
    <scope>NUCLEOTIDE SEQUENCE [LARGE SCALE GENOMIC DNA]</scope>
    <source>
        <strain evidence="2 3">A6E488</strain>
    </source>
</reference>
<name>A0AAW5QTR9_9HYPH</name>